<organism evidence="5 6">
    <name type="scientific">Pseudaquabacterium terrae</name>
    <dbReference type="NCBI Taxonomy" id="2732868"/>
    <lineage>
        <taxon>Bacteria</taxon>
        <taxon>Pseudomonadati</taxon>
        <taxon>Pseudomonadota</taxon>
        <taxon>Betaproteobacteria</taxon>
        <taxon>Burkholderiales</taxon>
        <taxon>Sphaerotilaceae</taxon>
        <taxon>Pseudaquabacterium</taxon>
    </lineage>
</organism>
<dbReference type="PRINTS" id="PR00793">
    <property type="entry name" value="PROAMNOPTASE"/>
</dbReference>
<keyword evidence="6" id="KW-1185">Reference proteome</keyword>
<evidence type="ECO:0000259" key="4">
    <source>
        <dbReference type="Pfam" id="PF00561"/>
    </source>
</evidence>
<feature type="chain" id="PRO_5047151096" evidence="3">
    <location>
        <begin position="29"/>
        <end position="330"/>
    </location>
</feature>
<comment type="similarity">
    <text evidence="1">Belongs to the peptidase S33 family.</text>
</comment>
<dbReference type="EMBL" id="JABRWJ010000008">
    <property type="protein sequence ID" value="NRF70282.1"/>
    <property type="molecule type" value="Genomic_DNA"/>
</dbReference>
<reference evidence="5 6" key="1">
    <citation type="submission" date="2020-05" db="EMBL/GenBank/DDBJ databases">
        <title>Aquincola sp. isolate from soil.</title>
        <authorList>
            <person name="Han J."/>
            <person name="Kim D.-U."/>
        </authorList>
    </citation>
    <scope>NUCLEOTIDE SEQUENCE [LARGE SCALE GENOMIC DNA]</scope>
    <source>
        <strain evidence="5 6">S2</strain>
    </source>
</reference>
<dbReference type="InterPro" id="IPR050266">
    <property type="entry name" value="AB_hydrolase_sf"/>
</dbReference>
<keyword evidence="2 5" id="KW-0378">Hydrolase</keyword>
<feature type="signal peptide" evidence="3">
    <location>
        <begin position="1"/>
        <end position="28"/>
    </location>
</feature>
<protein>
    <submittedName>
        <fullName evidence="5">Alpha/beta hydrolase</fullName>
    </submittedName>
</protein>
<evidence type="ECO:0000256" key="1">
    <source>
        <dbReference type="ARBA" id="ARBA00010088"/>
    </source>
</evidence>
<gene>
    <name evidence="5" type="ORF">HLB44_25055</name>
</gene>
<comment type="caution">
    <text evidence="5">The sequence shown here is derived from an EMBL/GenBank/DDBJ whole genome shotgun (WGS) entry which is preliminary data.</text>
</comment>
<sequence length="330" mass="35825">MSSHLRSLAFAGLLIGPLLAAALLPAQARPSVPPTVEHDATLPRVELGGYAFHAEHFGQPDKPVLIVLHGGPGADYRYLLGLKALADDYQVVFYDQRGTGLSPRVPAGSITVQRFIDDLDAFVETFGRGRPVHLLGHSWGAMLASAYTGSHPAKVSRLILAEPAFLDTSTAGVFSAGGMPPLRVMWGFAAAWIGKWFVRTEGDAYARDDWFLLQVLPLTQGADEMCDGGLPAMQAWRFGSSNFQATVGRMMDDPAFARQLDFRKGVDAFQGPTLFLAGGCNRVVGEAHQRKLIGHFAQARLEVIPQAGHFMFNDQPERCLAAVRAFLKQP</sequence>
<keyword evidence="3" id="KW-0732">Signal</keyword>
<name>A0ABX2ENZ3_9BURK</name>
<dbReference type="Proteomes" id="UP000737171">
    <property type="component" value="Unassembled WGS sequence"/>
</dbReference>
<evidence type="ECO:0000313" key="6">
    <source>
        <dbReference type="Proteomes" id="UP000737171"/>
    </source>
</evidence>
<dbReference type="GO" id="GO:0016787">
    <property type="term" value="F:hydrolase activity"/>
    <property type="evidence" value="ECO:0007669"/>
    <property type="project" value="UniProtKB-KW"/>
</dbReference>
<evidence type="ECO:0000256" key="2">
    <source>
        <dbReference type="ARBA" id="ARBA00022801"/>
    </source>
</evidence>
<dbReference type="InterPro" id="IPR002410">
    <property type="entry name" value="Peptidase_S33"/>
</dbReference>
<dbReference type="InterPro" id="IPR000073">
    <property type="entry name" value="AB_hydrolase_1"/>
</dbReference>
<accession>A0ABX2ENZ3</accession>
<feature type="domain" description="AB hydrolase-1" evidence="4">
    <location>
        <begin position="63"/>
        <end position="313"/>
    </location>
</feature>
<dbReference type="SUPFAM" id="SSF53474">
    <property type="entry name" value="alpha/beta-Hydrolases"/>
    <property type="match status" value="1"/>
</dbReference>
<dbReference type="Gene3D" id="3.40.50.1820">
    <property type="entry name" value="alpha/beta hydrolase"/>
    <property type="match status" value="1"/>
</dbReference>
<dbReference type="InterPro" id="IPR029058">
    <property type="entry name" value="AB_hydrolase_fold"/>
</dbReference>
<dbReference type="Pfam" id="PF00561">
    <property type="entry name" value="Abhydrolase_1"/>
    <property type="match status" value="1"/>
</dbReference>
<dbReference type="RefSeq" id="WP_173129008.1">
    <property type="nucleotide sequence ID" value="NZ_JABRWJ010000008.1"/>
</dbReference>
<evidence type="ECO:0000256" key="3">
    <source>
        <dbReference type="SAM" id="SignalP"/>
    </source>
</evidence>
<proteinExistence type="inferred from homology"/>
<dbReference type="PANTHER" id="PTHR43798">
    <property type="entry name" value="MONOACYLGLYCEROL LIPASE"/>
    <property type="match status" value="1"/>
</dbReference>
<dbReference type="PANTHER" id="PTHR43798:SF33">
    <property type="entry name" value="HYDROLASE, PUTATIVE (AFU_ORTHOLOGUE AFUA_2G14860)-RELATED"/>
    <property type="match status" value="1"/>
</dbReference>
<evidence type="ECO:0000313" key="5">
    <source>
        <dbReference type="EMBL" id="NRF70282.1"/>
    </source>
</evidence>